<proteinExistence type="predicted"/>
<sequence length="123" mass="13740">MKRMKGFLNTWPEMLVTKPRALRFVRVKMASETVVMTYFSHLETCLKRNDLLDKPNLIYNVDEKGVPILYKPPHIVACTNHPAQAVTSGKGHTVTIFGAGSASGSAIPPYFVFPGIKMNYDLL</sequence>
<name>A0A9D4FZH4_DREPO</name>
<keyword evidence="2" id="KW-1185">Reference proteome</keyword>
<protein>
    <submittedName>
        <fullName evidence="1">Uncharacterized protein</fullName>
    </submittedName>
</protein>
<dbReference type="Proteomes" id="UP000828390">
    <property type="component" value="Unassembled WGS sequence"/>
</dbReference>
<gene>
    <name evidence="1" type="ORF">DPMN_135647</name>
</gene>
<dbReference type="AlphaFoldDB" id="A0A9D4FZH4"/>
<comment type="caution">
    <text evidence="1">The sequence shown here is derived from an EMBL/GenBank/DDBJ whole genome shotgun (WGS) entry which is preliminary data.</text>
</comment>
<evidence type="ECO:0000313" key="1">
    <source>
        <dbReference type="EMBL" id="KAH3807312.1"/>
    </source>
</evidence>
<evidence type="ECO:0000313" key="2">
    <source>
        <dbReference type="Proteomes" id="UP000828390"/>
    </source>
</evidence>
<dbReference type="EMBL" id="JAIWYP010000006">
    <property type="protein sequence ID" value="KAH3807312.1"/>
    <property type="molecule type" value="Genomic_DNA"/>
</dbReference>
<reference evidence="1" key="1">
    <citation type="journal article" date="2019" name="bioRxiv">
        <title>The Genome of the Zebra Mussel, Dreissena polymorpha: A Resource for Invasive Species Research.</title>
        <authorList>
            <person name="McCartney M.A."/>
            <person name="Auch B."/>
            <person name="Kono T."/>
            <person name="Mallez S."/>
            <person name="Zhang Y."/>
            <person name="Obille A."/>
            <person name="Becker A."/>
            <person name="Abrahante J.E."/>
            <person name="Garbe J."/>
            <person name="Badalamenti J.P."/>
            <person name="Herman A."/>
            <person name="Mangelson H."/>
            <person name="Liachko I."/>
            <person name="Sullivan S."/>
            <person name="Sone E.D."/>
            <person name="Koren S."/>
            <person name="Silverstein K.A.T."/>
            <person name="Beckman K.B."/>
            <person name="Gohl D.M."/>
        </authorList>
    </citation>
    <scope>NUCLEOTIDE SEQUENCE</scope>
    <source>
        <strain evidence="1">Duluth1</strain>
        <tissue evidence="1">Whole animal</tissue>
    </source>
</reference>
<organism evidence="1 2">
    <name type="scientific">Dreissena polymorpha</name>
    <name type="common">Zebra mussel</name>
    <name type="synonym">Mytilus polymorpha</name>
    <dbReference type="NCBI Taxonomy" id="45954"/>
    <lineage>
        <taxon>Eukaryota</taxon>
        <taxon>Metazoa</taxon>
        <taxon>Spiralia</taxon>
        <taxon>Lophotrochozoa</taxon>
        <taxon>Mollusca</taxon>
        <taxon>Bivalvia</taxon>
        <taxon>Autobranchia</taxon>
        <taxon>Heteroconchia</taxon>
        <taxon>Euheterodonta</taxon>
        <taxon>Imparidentia</taxon>
        <taxon>Neoheterodontei</taxon>
        <taxon>Myida</taxon>
        <taxon>Dreissenoidea</taxon>
        <taxon>Dreissenidae</taxon>
        <taxon>Dreissena</taxon>
    </lineage>
</organism>
<reference evidence="1" key="2">
    <citation type="submission" date="2020-11" db="EMBL/GenBank/DDBJ databases">
        <authorList>
            <person name="McCartney M.A."/>
            <person name="Auch B."/>
            <person name="Kono T."/>
            <person name="Mallez S."/>
            <person name="Becker A."/>
            <person name="Gohl D.M."/>
            <person name="Silverstein K.A.T."/>
            <person name="Koren S."/>
            <person name="Bechman K.B."/>
            <person name="Herman A."/>
            <person name="Abrahante J.E."/>
            <person name="Garbe J."/>
        </authorList>
    </citation>
    <scope>NUCLEOTIDE SEQUENCE</scope>
    <source>
        <strain evidence="1">Duluth1</strain>
        <tissue evidence="1">Whole animal</tissue>
    </source>
</reference>
<accession>A0A9D4FZH4</accession>